<organism evidence="7 8">
    <name type="scientific">Steroidobacter flavus</name>
    <dbReference type="NCBI Taxonomy" id="1842136"/>
    <lineage>
        <taxon>Bacteria</taxon>
        <taxon>Pseudomonadati</taxon>
        <taxon>Pseudomonadota</taxon>
        <taxon>Gammaproteobacteria</taxon>
        <taxon>Steroidobacterales</taxon>
        <taxon>Steroidobacteraceae</taxon>
        <taxon>Steroidobacter</taxon>
    </lineage>
</organism>
<keyword evidence="2" id="KW-0645">Protease</keyword>
<evidence type="ECO:0000313" key="7">
    <source>
        <dbReference type="EMBL" id="MFC4314002.1"/>
    </source>
</evidence>
<dbReference type="EMBL" id="JBHSDU010000015">
    <property type="protein sequence ID" value="MFC4314002.1"/>
    <property type="molecule type" value="Genomic_DNA"/>
</dbReference>
<dbReference type="InterPro" id="IPR023828">
    <property type="entry name" value="Peptidase_S8_Ser-AS"/>
</dbReference>
<dbReference type="PANTHER" id="PTHR43806">
    <property type="entry name" value="PEPTIDASE S8"/>
    <property type="match status" value="1"/>
</dbReference>
<proteinExistence type="inferred from homology"/>
<comment type="caution">
    <text evidence="7">The sequence shown here is derived from an EMBL/GenBank/DDBJ whole genome shotgun (WGS) entry which is preliminary data.</text>
</comment>
<dbReference type="RefSeq" id="WP_380604823.1">
    <property type="nucleotide sequence ID" value="NZ_JBHSDU010000015.1"/>
</dbReference>
<comment type="similarity">
    <text evidence="1">Belongs to the peptidase S8 family.</text>
</comment>
<protein>
    <submittedName>
        <fullName evidence="7">S8 family serine peptidase</fullName>
    </submittedName>
</protein>
<feature type="chain" id="PRO_5046752562" evidence="5">
    <location>
        <begin position="21"/>
        <end position="1098"/>
    </location>
</feature>
<keyword evidence="8" id="KW-1185">Reference proteome</keyword>
<dbReference type="PANTHER" id="PTHR43806:SF11">
    <property type="entry name" value="CEREVISIN-RELATED"/>
    <property type="match status" value="1"/>
</dbReference>
<keyword evidence="3" id="KW-0378">Hydrolase</keyword>
<accession>A0ABV8T2P4</accession>
<evidence type="ECO:0000256" key="1">
    <source>
        <dbReference type="ARBA" id="ARBA00011073"/>
    </source>
</evidence>
<evidence type="ECO:0000256" key="3">
    <source>
        <dbReference type="ARBA" id="ARBA00022801"/>
    </source>
</evidence>
<evidence type="ECO:0000256" key="2">
    <source>
        <dbReference type="ARBA" id="ARBA00022670"/>
    </source>
</evidence>
<name>A0ABV8T2P4_9GAMM</name>
<dbReference type="SUPFAM" id="SSF52743">
    <property type="entry name" value="Subtilisin-like"/>
    <property type="match status" value="1"/>
</dbReference>
<reference evidence="8" key="1">
    <citation type="journal article" date="2019" name="Int. J. Syst. Evol. Microbiol.">
        <title>The Global Catalogue of Microorganisms (GCM) 10K type strain sequencing project: providing services to taxonomists for standard genome sequencing and annotation.</title>
        <authorList>
            <consortium name="The Broad Institute Genomics Platform"/>
            <consortium name="The Broad Institute Genome Sequencing Center for Infectious Disease"/>
            <person name="Wu L."/>
            <person name="Ma J."/>
        </authorList>
    </citation>
    <scope>NUCLEOTIDE SEQUENCE [LARGE SCALE GENOMIC DNA]</scope>
    <source>
        <strain evidence="8">CGMCC 1.10759</strain>
    </source>
</reference>
<dbReference type="Pfam" id="PF00082">
    <property type="entry name" value="Peptidase_S8"/>
    <property type="match status" value="1"/>
</dbReference>
<dbReference type="PROSITE" id="PS00138">
    <property type="entry name" value="SUBTILASE_SER"/>
    <property type="match status" value="1"/>
</dbReference>
<keyword evidence="4" id="KW-0720">Serine protease</keyword>
<keyword evidence="5" id="KW-0732">Signal</keyword>
<feature type="domain" description="Peptidase S8/S53" evidence="6">
    <location>
        <begin position="493"/>
        <end position="626"/>
    </location>
</feature>
<evidence type="ECO:0000313" key="8">
    <source>
        <dbReference type="Proteomes" id="UP001595904"/>
    </source>
</evidence>
<dbReference type="InterPro" id="IPR050131">
    <property type="entry name" value="Peptidase_S8_subtilisin-like"/>
</dbReference>
<dbReference type="InterPro" id="IPR000209">
    <property type="entry name" value="Peptidase_S8/S53_dom"/>
</dbReference>
<dbReference type="Proteomes" id="UP001595904">
    <property type="component" value="Unassembled WGS sequence"/>
</dbReference>
<dbReference type="Gene3D" id="3.40.50.200">
    <property type="entry name" value="Peptidase S8/S53 domain"/>
    <property type="match status" value="1"/>
</dbReference>
<sequence>MKNLLWLAPWLALLASRAWSLDAVESSKLALYEANGEPYVVLAIAAAEGRTGEVIDLVRREGGRVDYVRKDVDYVTAVLPTARVRKFLDHSSIAAAELDNFRGRYGEALFGWESPPWSPPKTPAEAEVDKAATSVRDVRADWPPQLGAPNLEQPYDILKDMDGIAFRERLGGNDGRGVVIAHVEWFPDFLLPELQTAWSAGGERIPKFLDVINLPATLPTLDPQSEGMGEFWTSRFSSSLTSRSRQLTHRGRTYSVPFDGAFRMTRLAVLSTDGGVQRIYEIGHKVWSQNAVPATEQEAAAGVLISYPVLWSERSQQAWLDTDLDGDFADELAVAEYRRTHEFGIVGRDDPKTPVRDTIAYALQRDRDRLSFNFGVGNHASAVAGAAVANRTPAGRIDGVAPGAQLLAVSAHGNDSIATFVRGIITAFTHPQVDVVLIEGHLYLSGVYHLARDGRSVPALIIARLQARHSKPAFVTADNVIGMGNVMDTAMPESVIAVGAYQSAENGYVNLGIHSRNRDSLHWVGSEGPAGTGALKPDLVAPATPMSLAVGFKWDRGRARRGGVYELPPGYDICGGTSCATPVAAGAAALLMGAAKRERLAVDGNRVHRAMRESARRLPNIDTYKQGRGLVQIDAAWRHLQAAASGTVEVIDVSAPVRTAVSDRLPVPNVGSGLFERDGWKPGMRGTREITLTRKTGPRTPVQYALSWQGPDQRAFETRASVELPLDKAVTLQIQISVGEPRVYSDLLRLERAGVEIATVPVTVVVPHPFTAENRFEVSEEVQLDRPGRHNMFFDVPEGVELFRISAGSKRQKISVLLHAPDNYQVVEYGTIEALSTSGGLSVFRPMPGVWQVTLVDSTDASEHDWSVPENEALPATAVTTTASIYSVDLQQHSGQVTLSNRYASFVGGLISAPLAVRREIDLQLRAGERVEREIEVIAGASWLTVRTEITTQDAATVDLHLYDCSGSTCLPAKSYDHARDKQIVVTNPSAGRWKVVGSARGRGAANVRLIEAMAHPSYGSLATTDSMIQRRPGDVWSVDLNLWPRQPVPAGFELAAMFRVGVQGVRFPQGRGGAAASGSDAAALLRWVPARGEGVSR</sequence>
<evidence type="ECO:0000259" key="6">
    <source>
        <dbReference type="Pfam" id="PF00082"/>
    </source>
</evidence>
<evidence type="ECO:0000256" key="4">
    <source>
        <dbReference type="ARBA" id="ARBA00022825"/>
    </source>
</evidence>
<evidence type="ECO:0000256" key="5">
    <source>
        <dbReference type="SAM" id="SignalP"/>
    </source>
</evidence>
<dbReference type="InterPro" id="IPR036852">
    <property type="entry name" value="Peptidase_S8/S53_dom_sf"/>
</dbReference>
<gene>
    <name evidence="7" type="ORF">ACFPN2_33315</name>
</gene>
<feature type="signal peptide" evidence="5">
    <location>
        <begin position="1"/>
        <end position="20"/>
    </location>
</feature>